<dbReference type="Gene3D" id="1.10.3470.10">
    <property type="entry name" value="ABC transporter involved in vitamin B12 uptake, BtuC"/>
    <property type="match status" value="1"/>
</dbReference>
<comment type="subcellular location">
    <subcellularLocation>
        <location evidence="1">Cell membrane</location>
        <topology evidence="1">Multi-pass membrane protein</topology>
    </subcellularLocation>
</comment>
<dbReference type="PANTHER" id="PTHR30472:SF24">
    <property type="entry name" value="FERRIC ENTEROBACTIN TRANSPORT SYSTEM PERMEASE PROTEIN FEPG"/>
    <property type="match status" value="1"/>
</dbReference>
<dbReference type="Proteomes" id="UP000247696">
    <property type="component" value="Chromosome"/>
</dbReference>
<dbReference type="OrthoDB" id="4455417at2"/>
<dbReference type="GO" id="GO:0005886">
    <property type="term" value="C:plasma membrane"/>
    <property type="evidence" value="ECO:0007669"/>
    <property type="project" value="UniProtKB-SubCell"/>
</dbReference>
<keyword evidence="5 8" id="KW-0812">Transmembrane</keyword>
<reference evidence="10" key="1">
    <citation type="submission" date="2017-11" db="EMBL/GenBank/DDBJ databases">
        <title>Otitis media/interna in a cat caused by the recently described species Corynebacterium provencense.</title>
        <authorList>
            <person name="Kittl S."/>
            <person name="Brodard I."/>
            <person name="Rychener L."/>
            <person name="Jores J."/>
            <person name="Roosje P."/>
            <person name="Gobeli Brawand S."/>
        </authorList>
    </citation>
    <scope>NUCLEOTIDE SEQUENCE [LARGE SCALE GENOMIC DNA]</scope>
    <source>
        <strain evidence="10">17KM38</strain>
    </source>
</reference>
<dbReference type="EMBL" id="CP024988">
    <property type="protein sequence ID" value="AWT27257.1"/>
    <property type="molecule type" value="Genomic_DNA"/>
</dbReference>
<keyword evidence="6 8" id="KW-1133">Transmembrane helix</keyword>
<evidence type="ECO:0000256" key="4">
    <source>
        <dbReference type="ARBA" id="ARBA00022475"/>
    </source>
</evidence>
<keyword evidence="10" id="KW-1185">Reference proteome</keyword>
<feature type="transmembrane region" description="Helical" evidence="8">
    <location>
        <begin position="308"/>
        <end position="332"/>
    </location>
</feature>
<feature type="transmembrane region" description="Helical" evidence="8">
    <location>
        <begin position="36"/>
        <end position="59"/>
    </location>
</feature>
<dbReference type="GO" id="GO:0022857">
    <property type="term" value="F:transmembrane transporter activity"/>
    <property type="evidence" value="ECO:0007669"/>
    <property type="project" value="InterPro"/>
</dbReference>
<dbReference type="AlphaFoldDB" id="A0A2Z3YYT9"/>
<dbReference type="SUPFAM" id="SSF81345">
    <property type="entry name" value="ABC transporter involved in vitamin B12 uptake, BtuC"/>
    <property type="match status" value="1"/>
</dbReference>
<dbReference type="CDD" id="cd06550">
    <property type="entry name" value="TM_ABC_iron-siderophores_like"/>
    <property type="match status" value="1"/>
</dbReference>
<dbReference type="InterPro" id="IPR037294">
    <property type="entry name" value="ABC_BtuC-like"/>
</dbReference>
<protein>
    <submittedName>
        <fullName evidence="9">Ferric enterobactin transport system permease protein FepG</fullName>
    </submittedName>
</protein>
<dbReference type="GO" id="GO:0033214">
    <property type="term" value="P:siderophore-iron import into cell"/>
    <property type="evidence" value="ECO:0007669"/>
    <property type="project" value="TreeGrafter"/>
</dbReference>
<proteinExistence type="inferred from homology"/>
<feature type="transmembrane region" description="Helical" evidence="8">
    <location>
        <begin position="226"/>
        <end position="248"/>
    </location>
</feature>
<dbReference type="Pfam" id="PF01032">
    <property type="entry name" value="FecCD"/>
    <property type="match status" value="1"/>
</dbReference>
<dbReference type="PANTHER" id="PTHR30472">
    <property type="entry name" value="FERRIC ENTEROBACTIN TRANSPORT SYSTEM PERMEASE PROTEIN"/>
    <property type="match status" value="1"/>
</dbReference>
<comment type="similarity">
    <text evidence="2">Belongs to the binding-protein-dependent transport system permease family. FecCD subfamily.</text>
</comment>
<feature type="transmembrane region" description="Helical" evidence="8">
    <location>
        <begin position="180"/>
        <end position="199"/>
    </location>
</feature>
<evidence type="ECO:0000313" key="10">
    <source>
        <dbReference type="Proteomes" id="UP000247696"/>
    </source>
</evidence>
<feature type="transmembrane region" description="Helical" evidence="8">
    <location>
        <begin position="93"/>
        <end position="112"/>
    </location>
</feature>
<evidence type="ECO:0000256" key="8">
    <source>
        <dbReference type="SAM" id="Phobius"/>
    </source>
</evidence>
<evidence type="ECO:0000256" key="3">
    <source>
        <dbReference type="ARBA" id="ARBA00022448"/>
    </source>
</evidence>
<evidence type="ECO:0000256" key="6">
    <source>
        <dbReference type="ARBA" id="ARBA00022989"/>
    </source>
</evidence>
<feature type="transmembrane region" description="Helical" evidence="8">
    <location>
        <begin position="269"/>
        <end position="296"/>
    </location>
</feature>
<organism evidence="9 10">
    <name type="scientific">Corynebacterium provencense</name>
    <dbReference type="NCBI Taxonomy" id="1737425"/>
    <lineage>
        <taxon>Bacteria</taxon>
        <taxon>Bacillati</taxon>
        <taxon>Actinomycetota</taxon>
        <taxon>Actinomycetes</taxon>
        <taxon>Mycobacteriales</taxon>
        <taxon>Corynebacteriaceae</taxon>
        <taxon>Corynebacterium</taxon>
    </lineage>
</organism>
<sequence length="369" mass="39103">MSIRERIRNHTGESGIDFGYRTVVVRTPRTSGRVHVRLVVVAVSFLVAAAVLAVVAIGIGDYPLNPWQITRAIFGDPETRFHRIVVVEWRMPVAISAVVFGALLGIGGAVFQSMTRNPLGSPDIIGFDAGSYTAVTLCMLAFGATAYWDVAFAAIIGGIITAGIVFLLARKNRKVESFRLIIVGIGVSATLGSLNSYLITRADVEDAMMVGFWSAGSINRVTWNSLVPVLVLAVVVLAGVALLAPSLRQMELGDDAATTQGINVERTRLLLMVFGVATTALVTAAAGPISFIALVAPQLARRIAGTPGVTVLGAAAVGAALLTFAHFLSLVIAQFYRSIPVGLLTVSVGGIYMIWLLIREARVQYGTPK</sequence>
<dbReference type="STRING" id="1737425.GCA_900049755_01386"/>
<feature type="transmembrane region" description="Helical" evidence="8">
    <location>
        <begin position="339"/>
        <end position="358"/>
    </location>
</feature>
<keyword evidence="3" id="KW-0813">Transport</keyword>
<dbReference type="RefSeq" id="WP_078057250.1">
    <property type="nucleotide sequence ID" value="NZ_CABKVS010000002.1"/>
</dbReference>
<dbReference type="InterPro" id="IPR000522">
    <property type="entry name" value="ABC_transptr_permease_BtuC"/>
</dbReference>
<feature type="transmembrane region" description="Helical" evidence="8">
    <location>
        <begin position="124"/>
        <end position="144"/>
    </location>
</feature>
<evidence type="ECO:0000256" key="1">
    <source>
        <dbReference type="ARBA" id="ARBA00004651"/>
    </source>
</evidence>
<evidence type="ECO:0000256" key="7">
    <source>
        <dbReference type="ARBA" id="ARBA00023136"/>
    </source>
</evidence>
<name>A0A2Z3YYT9_9CORY</name>
<evidence type="ECO:0000256" key="2">
    <source>
        <dbReference type="ARBA" id="ARBA00007935"/>
    </source>
</evidence>
<keyword evidence="7 8" id="KW-0472">Membrane</keyword>
<keyword evidence="4" id="KW-1003">Cell membrane</keyword>
<feature type="transmembrane region" description="Helical" evidence="8">
    <location>
        <begin position="150"/>
        <end position="168"/>
    </location>
</feature>
<evidence type="ECO:0000313" key="9">
    <source>
        <dbReference type="EMBL" id="AWT27257.1"/>
    </source>
</evidence>
<evidence type="ECO:0000256" key="5">
    <source>
        <dbReference type="ARBA" id="ARBA00022692"/>
    </source>
</evidence>
<dbReference type="KEGG" id="cpre:Csp1_25090"/>
<accession>A0A2Z3YYT9</accession>
<gene>
    <name evidence="9" type="primary">fepG_1</name>
    <name evidence="9" type="ORF">Csp1_25090</name>
</gene>